<protein>
    <recommendedName>
        <fullName evidence="3">Sulfotransferase family protein</fullName>
    </recommendedName>
</protein>
<keyword evidence="2" id="KW-1185">Reference proteome</keyword>
<gene>
    <name evidence="1" type="ORF">SCD92_01475</name>
</gene>
<evidence type="ECO:0008006" key="3">
    <source>
        <dbReference type="Google" id="ProtNLM"/>
    </source>
</evidence>
<dbReference type="EMBL" id="JAXAFO010000002">
    <property type="protein sequence ID" value="MDX6848009.1"/>
    <property type="molecule type" value="Genomic_DNA"/>
</dbReference>
<dbReference type="InterPro" id="IPR027417">
    <property type="entry name" value="P-loop_NTPase"/>
</dbReference>
<evidence type="ECO:0000313" key="2">
    <source>
        <dbReference type="Proteomes" id="UP001273505"/>
    </source>
</evidence>
<reference evidence="1 2" key="1">
    <citation type="submission" date="2023-11" db="EMBL/GenBank/DDBJ databases">
        <title>Gilvimarinus fulvus sp. nov., isolated from the surface of Kelp.</title>
        <authorList>
            <person name="Sun Y.Y."/>
            <person name="Gong Y."/>
            <person name="Du Z.J."/>
        </authorList>
    </citation>
    <scope>NUCLEOTIDE SEQUENCE [LARGE SCALE GENOMIC DNA]</scope>
    <source>
        <strain evidence="1 2">SDUM040013</strain>
    </source>
</reference>
<organism evidence="1 2">
    <name type="scientific">Gilvimarinus gilvus</name>
    <dbReference type="NCBI Taxonomy" id="3058038"/>
    <lineage>
        <taxon>Bacteria</taxon>
        <taxon>Pseudomonadati</taxon>
        <taxon>Pseudomonadota</taxon>
        <taxon>Gammaproteobacteria</taxon>
        <taxon>Cellvibrionales</taxon>
        <taxon>Cellvibrionaceae</taxon>
        <taxon>Gilvimarinus</taxon>
    </lineage>
</organism>
<proteinExistence type="predicted"/>
<accession>A0ABU4RSZ4</accession>
<comment type="caution">
    <text evidence="1">The sequence shown here is derived from an EMBL/GenBank/DDBJ whole genome shotgun (WGS) entry which is preliminary data.</text>
</comment>
<evidence type="ECO:0000313" key="1">
    <source>
        <dbReference type="EMBL" id="MDX6848009.1"/>
    </source>
</evidence>
<dbReference type="Proteomes" id="UP001273505">
    <property type="component" value="Unassembled WGS sequence"/>
</dbReference>
<name>A0ABU4RSZ4_9GAMM</name>
<dbReference type="Gene3D" id="3.40.50.300">
    <property type="entry name" value="P-loop containing nucleotide triphosphate hydrolases"/>
    <property type="match status" value="1"/>
</dbReference>
<sequence>MRKVIFHYHFFKNAGTSLDSQLKKNVTGEQWVTKEFPGPIEANRAQVAQWVAAQEQALIFSSHTAHLPVPQIEGVECLPVVFIRHPIDRIASIYAFERKQGTANFGAVLARNTTMAGYVECRLSIPRDRLCHNFHSHRFCLSYDPSVGDEQIRAEKALAELPFVGVVDRFDDSLSKLECWLSSEGFDVTLKPVRENVSRSVDQSLQERLDQIKSELGEDLYQKLLDANEVDLILYNMACEKL</sequence>
<dbReference type="RefSeq" id="WP_302723281.1">
    <property type="nucleotide sequence ID" value="NZ_JAULRU010000583.1"/>
</dbReference>